<dbReference type="Pfam" id="PF08544">
    <property type="entry name" value="GHMP_kinases_C"/>
    <property type="match status" value="1"/>
</dbReference>
<keyword evidence="1 2" id="KW-0808">Transferase</keyword>
<proteinExistence type="inferred from homology"/>
<comment type="catalytic activity">
    <reaction evidence="2">
        <text>5-phospho-alpha-D-ribose 1-diphosphate + 4-hydroxybenzoate + H(+) = 4-(beta-D-ribofuranosyl)phenol 5'-phosphate + CO2 + diphosphate</text>
        <dbReference type="Rhea" id="RHEA:48556"/>
        <dbReference type="ChEBI" id="CHEBI:15378"/>
        <dbReference type="ChEBI" id="CHEBI:16526"/>
        <dbReference type="ChEBI" id="CHEBI:17879"/>
        <dbReference type="ChEBI" id="CHEBI:33019"/>
        <dbReference type="ChEBI" id="CHEBI:58017"/>
        <dbReference type="ChEBI" id="CHEBI:82767"/>
        <dbReference type="EC" id="2.4.2.54"/>
    </reaction>
</comment>
<dbReference type="PANTHER" id="PTHR20861">
    <property type="entry name" value="HOMOSERINE/4-DIPHOSPHOCYTIDYL-2-C-METHYL-D-ERYTHRITOL KINASE"/>
    <property type="match status" value="1"/>
</dbReference>
<dbReference type="STRING" id="272557.APE_1512"/>
<dbReference type="EMBL" id="BA000002">
    <property type="protein sequence ID" value="BAA80511.1"/>
    <property type="molecule type" value="Genomic_DNA"/>
</dbReference>
<comment type="pathway">
    <text evidence="2">Cofactor biosynthesis; 5,6,7,8-tetrahydromethanopterin biosynthesis.</text>
</comment>
<sequence length="307" mass="32652">MGSVVYVEGGSRLHAGFHIVDPQRGVWGGAGFYVEEPRVRVEAWDCGEARWEVDSDIATLLERAGLAWGCLKIASRPPRHMGLGSTTQLSLAASMALLALKGLRPSIPSLAARLGRGRFSAVGTLLAVHGGFVLDSGSVSTPPISAVRVPEDWRFVLVIPQLEPGFEEGRAEDLALKTAGLRAARGGDLRSRGALLLAVGIARGDLDIALEGLSSMQAGTGLLFQEVQGAVFRRDLMNIVDEASRNGVKLAQSSWGPTLYTISHESTADSDARMLRAILRSHGIRGEVLVTRPRNKGLTLEVGMDGG</sequence>
<comment type="subunit">
    <text evidence="2">Homodimer.</text>
</comment>
<evidence type="ECO:0000313" key="5">
    <source>
        <dbReference type="Proteomes" id="UP000002518"/>
    </source>
</evidence>
<dbReference type="SUPFAM" id="SSF54211">
    <property type="entry name" value="Ribosomal protein S5 domain 2-like"/>
    <property type="match status" value="1"/>
</dbReference>
<organism evidence="4 5">
    <name type="scientific">Aeropyrum pernix (strain ATCC 700893 / DSM 11879 / JCM 9820 / NBRC 100138 / K1)</name>
    <dbReference type="NCBI Taxonomy" id="272557"/>
    <lineage>
        <taxon>Archaea</taxon>
        <taxon>Thermoproteota</taxon>
        <taxon>Thermoprotei</taxon>
        <taxon>Desulfurococcales</taxon>
        <taxon>Desulfurococcaceae</taxon>
        <taxon>Aeropyrum</taxon>
    </lineage>
</organism>
<dbReference type="InterPro" id="IPR020568">
    <property type="entry name" value="Ribosomal_Su5_D2-typ_SF"/>
</dbReference>
<feature type="domain" description="GHMP kinase C-terminal" evidence="3">
    <location>
        <begin position="199"/>
        <end position="277"/>
    </location>
</feature>
<dbReference type="RefSeq" id="WP_010866417.1">
    <property type="nucleotide sequence ID" value="NC_000854.2"/>
</dbReference>
<dbReference type="InterPro" id="IPR013750">
    <property type="entry name" value="GHMP_kinase_C_dom"/>
</dbReference>
<keyword evidence="5" id="KW-1185">Reference proteome</keyword>
<reference evidence="4 5" key="1">
    <citation type="journal article" date="1999" name="DNA Res.">
        <title>Complete genome sequence of an aerobic hyper-thermophilic crenarchaeon, Aeropyrum pernix K1.</title>
        <authorList>
            <person name="Kawarabayasi Y."/>
            <person name="Hino Y."/>
            <person name="Horikawa H."/>
            <person name="Yamazaki S."/>
            <person name="Haikawa Y."/>
            <person name="Jin-no K."/>
            <person name="Takahashi M."/>
            <person name="Sekine M."/>
            <person name="Baba S."/>
            <person name="Ankai A."/>
            <person name="Kosugi H."/>
            <person name="Hosoyama A."/>
            <person name="Fukui S."/>
            <person name="Nagai Y."/>
            <person name="Nishijima K."/>
            <person name="Nakazawa H."/>
            <person name="Takamiya M."/>
            <person name="Masuda S."/>
            <person name="Funahashi T."/>
            <person name="Tanaka T."/>
            <person name="Kudoh Y."/>
            <person name="Yamazaki J."/>
            <person name="Kushida N."/>
            <person name="Oguchi A."/>
            <person name="Aoki K."/>
            <person name="Kubota K."/>
            <person name="Nakamura Y."/>
            <person name="Nomura N."/>
            <person name="Sako Y."/>
            <person name="Kikuchi H."/>
        </authorList>
    </citation>
    <scope>NUCLEOTIDE SEQUENCE [LARGE SCALE GENOMIC DNA]</scope>
    <source>
        <strain evidence="5">ATCC 700893 / DSM 11879 / JCM 9820 / NBRC 100138 / K1</strain>
    </source>
</reference>
<keyword evidence="2" id="KW-0328">Glycosyltransferase</keyword>
<dbReference type="GeneID" id="1446062"/>
<dbReference type="EnsemblBacteria" id="BAA80511">
    <property type="protein sequence ID" value="BAA80511"/>
    <property type="gene ID" value="APE_1512"/>
</dbReference>
<dbReference type="Proteomes" id="UP000002518">
    <property type="component" value="Chromosome"/>
</dbReference>
<accession>Q9YBT7</accession>
<dbReference type="eggNOG" id="arCOG01026">
    <property type="taxonomic scope" value="Archaea"/>
</dbReference>
<dbReference type="PIRSF" id="PIRSF004884">
    <property type="entry name" value="Sugar_kin_arch"/>
    <property type="match status" value="1"/>
</dbReference>
<name>Q9YBT7_AERPE</name>
<evidence type="ECO:0000256" key="1">
    <source>
        <dbReference type="ARBA" id="ARBA00022679"/>
    </source>
</evidence>
<evidence type="ECO:0000313" key="4">
    <source>
        <dbReference type="EMBL" id="BAA80511.1"/>
    </source>
</evidence>
<gene>
    <name evidence="4" type="ordered locus">APE_1512</name>
</gene>
<evidence type="ECO:0000256" key="2">
    <source>
        <dbReference type="PIRNR" id="PIRNR004884"/>
    </source>
</evidence>
<dbReference type="UniPathway" id="UPA00065"/>
<dbReference type="AlphaFoldDB" id="Q9YBT7"/>
<protein>
    <recommendedName>
        <fullName evidence="2">Beta-ribofuranosylaminobenzene 5'-phosphate synthase</fullName>
        <shortName evidence="2">Beta-RFA-P synthase</shortName>
        <ecNumber evidence="2">2.4.2.54</ecNumber>
    </recommendedName>
</protein>
<dbReference type="GO" id="GO:0043793">
    <property type="term" value="F:beta-ribofuranosylaminobenzene 5'-phosphate synthase activity"/>
    <property type="evidence" value="ECO:0007669"/>
    <property type="project" value="UniProtKB-EC"/>
</dbReference>
<dbReference type="GO" id="GO:0005524">
    <property type="term" value="F:ATP binding"/>
    <property type="evidence" value="ECO:0007669"/>
    <property type="project" value="UniProtKB-UniRule"/>
</dbReference>
<comment type="function">
    <text evidence="2">Catalyzes the condensation of 4-aminobenzoate (pABA) with 5-phospho-alpha-D-ribose 1-diphosphate (PRPP) to produce beta-ribofuranosylaminobenzene 5'-phosphate (beta-RFA-P).</text>
</comment>
<dbReference type="InterPro" id="IPR004422">
    <property type="entry name" value="RFAP_synthase"/>
</dbReference>
<dbReference type="EC" id="2.4.2.54" evidence="2"/>
<evidence type="ECO:0000259" key="3">
    <source>
        <dbReference type="Pfam" id="PF08544"/>
    </source>
</evidence>
<dbReference type="PANTHER" id="PTHR20861:SF6">
    <property type="entry name" value="BETA-RIBOFURANOSYLPHENOL 5'-PHOSPHATE SYNTHASE"/>
    <property type="match status" value="1"/>
</dbReference>
<comment type="similarity">
    <text evidence="2">Belongs to the beta-RFA-P synthase family.</text>
</comment>
<dbReference type="KEGG" id="ape:APE_1512"/>
<dbReference type="PIR" id="A72632">
    <property type="entry name" value="A72632"/>
</dbReference>
<dbReference type="PATRIC" id="fig|272557.25.peg.1020"/>